<dbReference type="AlphaFoldDB" id="A0A6J4RDS0"/>
<dbReference type="EMBL" id="CADCVL010000031">
    <property type="protein sequence ID" value="CAA9464850.1"/>
    <property type="molecule type" value="Genomic_DNA"/>
</dbReference>
<feature type="non-terminal residue" evidence="1">
    <location>
        <position position="59"/>
    </location>
</feature>
<sequence>MAVQLPVPTRVARPELSARMVRLIGTGGLLLVAGAGYGKSTAVEEALREWGGPSTWIGM</sequence>
<evidence type="ECO:0000313" key="1">
    <source>
        <dbReference type="EMBL" id="CAA9464850.1"/>
    </source>
</evidence>
<name>A0A6J4RDS0_9ACTN</name>
<gene>
    <name evidence="1" type="ORF">AVDCRST_MAG65-171</name>
</gene>
<evidence type="ECO:0008006" key="2">
    <source>
        <dbReference type="Google" id="ProtNLM"/>
    </source>
</evidence>
<proteinExistence type="predicted"/>
<reference evidence="1" key="1">
    <citation type="submission" date="2020-02" db="EMBL/GenBank/DDBJ databases">
        <authorList>
            <person name="Meier V. D."/>
        </authorList>
    </citation>
    <scope>NUCLEOTIDE SEQUENCE</scope>
    <source>
        <strain evidence="1">AVDCRST_MAG65</strain>
    </source>
</reference>
<protein>
    <recommendedName>
        <fullName evidence="2">ATP-binding protein</fullName>
    </recommendedName>
</protein>
<accession>A0A6J4RDS0</accession>
<organism evidence="1">
    <name type="scientific">uncultured Solirubrobacteraceae bacterium</name>
    <dbReference type="NCBI Taxonomy" id="1162706"/>
    <lineage>
        <taxon>Bacteria</taxon>
        <taxon>Bacillati</taxon>
        <taxon>Actinomycetota</taxon>
        <taxon>Thermoleophilia</taxon>
        <taxon>Solirubrobacterales</taxon>
        <taxon>Solirubrobacteraceae</taxon>
        <taxon>environmental samples</taxon>
    </lineage>
</organism>